<evidence type="ECO:0000313" key="3">
    <source>
        <dbReference type="Proteomes" id="UP000194464"/>
    </source>
</evidence>
<dbReference type="PANTHER" id="PTHR34309:SF1">
    <property type="entry name" value="PROTEIN GLCG"/>
    <property type="match status" value="1"/>
</dbReference>
<evidence type="ECO:0000313" key="2">
    <source>
        <dbReference type="EMBL" id="SMQ73936.1"/>
    </source>
</evidence>
<dbReference type="PANTHER" id="PTHR34309">
    <property type="entry name" value="SLR1406 PROTEIN"/>
    <property type="match status" value="1"/>
</dbReference>
<gene>
    <name evidence="2" type="ORF">SAMN06295909_3489</name>
</gene>
<dbReference type="EMBL" id="FXWJ01000005">
    <property type="protein sequence ID" value="SMQ73936.1"/>
    <property type="molecule type" value="Genomic_DNA"/>
</dbReference>
<dbReference type="Gene3D" id="3.30.450.150">
    <property type="entry name" value="Haem-degrading domain"/>
    <property type="match status" value="1"/>
</dbReference>
<sequence length="188" mass="18137">MKSSRTARLGTIVAGLAVLGTLTACTGPASSTTATSASPVAEAAESRTVELPRLSADAALEAATAALDSCRASGVGFVTVSVVDRFGQVQAVVRGDGAAEHTLSASAEKGYTAAAFGANTSELTERLPEGGGATLRDLEGTLFLAGGVPIKVGTATIAGIGVGGAPDGMVDEGCAAAGAAVLAEDAAS</sequence>
<accession>A0ABY1RHT9</accession>
<dbReference type="InterPro" id="IPR052517">
    <property type="entry name" value="GlcG_carb_metab_protein"/>
</dbReference>
<name>A0ABY1RHT9_9MICO</name>
<dbReference type="InterPro" id="IPR005624">
    <property type="entry name" value="PduO/GlcC-like"/>
</dbReference>
<dbReference type="Proteomes" id="UP000194464">
    <property type="component" value="Unassembled WGS sequence"/>
</dbReference>
<organism evidence="2 3">
    <name type="scientific">Plantibacter elymi</name>
    <name type="common">nom. nud.</name>
    <dbReference type="NCBI Taxonomy" id="199708"/>
    <lineage>
        <taxon>Bacteria</taxon>
        <taxon>Bacillati</taxon>
        <taxon>Actinomycetota</taxon>
        <taxon>Actinomycetes</taxon>
        <taxon>Micrococcales</taxon>
        <taxon>Microbacteriaceae</taxon>
        <taxon>Plantibacter</taxon>
    </lineage>
</organism>
<dbReference type="Pfam" id="PF03928">
    <property type="entry name" value="HbpS-like"/>
    <property type="match status" value="1"/>
</dbReference>
<keyword evidence="3" id="KW-1185">Reference proteome</keyword>
<dbReference type="SUPFAM" id="SSF143744">
    <property type="entry name" value="GlcG-like"/>
    <property type="match status" value="1"/>
</dbReference>
<keyword evidence="1" id="KW-0732">Signal</keyword>
<reference evidence="2 3" key="1">
    <citation type="submission" date="2017-04" db="EMBL/GenBank/DDBJ databases">
        <authorList>
            <person name="Varghese N."/>
            <person name="Submissions S."/>
        </authorList>
    </citation>
    <scope>NUCLEOTIDE SEQUENCE [LARGE SCALE GENOMIC DNA]</scope>
    <source>
        <strain evidence="2 3">VKM Ac-1784</strain>
    </source>
</reference>
<dbReference type="PROSITE" id="PS51257">
    <property type="entry name" value="PROKAR_LIPOPROTEIN"/>
    <property type="match status" value="1"/>
</dbReference>
<evidence type="ECO:0000256" key="1">
    <source>
        <dbReference type="SAM" id="SignalP"/>
    </source>
</evidence>
<dbReference type="RefSeq" id="WP_086475048.1">
    <property type="nucleotide sequence ID" value="NZ_FXWJ01000005.1"/>
</dbReference>
<comment type="caution">
    <text evidence="2">The sequence shown here is derived from an EMBL/GenBank/DDBJ whole genome shotgun (WGS) entry which is preliminary data.</text>
</comment>
<feature type="signal peptide" evidence="1">
    <location>
        <begin position="1"/>
        <end position="26"/>
    </location>
</feature>
<dbReference type="InterPro" id="IPR038084">
    <property type="entry name" value="PduO/GlcC-like_sf"/>
</dbReference>
<proteinExistence type="predicted"/>
<feature type="chain" id="PRO_5045188244" evidence="1">
    <location>
        <begin position="27"/>
        <end position="188"/>
    </location>
</feature>
<protein>
    <submittedName>
        <fullName evidence="2">Uncharacterized conserved protein GlcG, DUF336 family</fullName>
    </submittedName>
</protein>